<dbReference type="PANTHER" id="PTHR11647:SF1">
    <property type="entry name" value="COLLAPSIN RESPONSE MEDIATOR PROTEIN"/>
    <property type="match status" value="1"/>
</dbReference>
<dbReference type="Gene3D" id="2.30.40.10">
    <property type="entry name" value="Urease, subunit C, domain 1"/>
    <property type="match status" value="1"/>
</dbReference>
<dbReference type="EMBL" id="AHAM01000104">
    <property type="protein sequence ID" value="EHK56729.1"/>
    <property type="molecule type" value="Genomic_DNA"/>
</dbReference>
<dbReference type="RefSeq" id="WP_008836310.1">
    <property type="nucleotide sequence ID" value="NZ_AHAM01000104.1"/>
</dbReference>
<dbReference type="InterPro" id="IPR050378">
    <property type="entry name" value="Metallo-dep_Hydrolases_sf"/>
</dbReference>
<dbReference type="SUPFAM" id="SSF51338">
    <property type="entry name" value="Composite domain of metallo-dependent hydrolases"/>
    <property type="match status" value="2"/>
</dbReference>
<evidence type="ECO:0000259" key="1">
    <source>
        <dbReference type="Pfam" id="PF07969"/>
    </source>
</evidence>
<evidence type="ECO:0000313" key="3">
    <source>
        <dbReference type="Proteomes" id="UP000003250"/>
    </source>
</evidence>
<dbReference type="InterPro" id="IPR012027">
    <property type="entry name" value="Formylmethanofuran_DH_asu"/>
</dbReference>
<dbReference type="InterPro" id="IPR013108">
    <property type="entry name" value="Amidohydro_3"/>
</dbReference>
<dbReference type="SUPFAM" id="SSF51556">
    <property type="entry name" value="Metallo-dependent hydrolases"/>
    <property type="match status" value="1"/>
</dbReference>
<evidence type="ECO:0000313" key="2">
    <source>
        <dbReference type="EMBL" id="EHK56729.1"/>
    </source>
</evidence>
<dbReference type="PANTHER" id="PTHR11647">
    <property type="entry name" value="HYDRANTOINASE/DIHYDROPYRIMIDINASE FAMILY MEMBER"/>
    <property type="match status" value="1"/>
</dbReference>
<dbReference type="InterPro" id="IPR011059">
    <property type="entry name" value="Metal-dep_hydrolase_composite"/>
</dbReference>
<name>H0HRA0_9HYPH</name>
<feature type="domain" description="Amidohydrolase 3" evidence="1">
    <location>
        <begin position="41"/>
        <end position="485"/>
    </location>
</feature>
<gene>
    <name evidence="2" type="ORF">MAXJ12_13426</name>
</gene>
<dbReference type="Pfam" id="PF07969">
    <property type="entry name" value="Amidohydro_3"/>
    <property type="match status" value="1"/>
</dbReference>
<dbReference type="Proteomes" id="UP000003250">
    <property type="component" value="Unassembled WGS sequence"/>
</dbReference>
<dbReference type="OrthoDB" id="9807210at2"/>
<accession>H0HRA0</accession>
<organism evidence="2 3">
    <name type="scientific">Mesorhizobium alhagi CCNWXJ12-2</name>
    <dbReference type="NCBI Taxonomy" id="1107882"/>
    <lineage>
        <taxon>Bacteria</taxon>
        <taxon>Pseudomonadati</taxon>
        <taxon>Pseudomonadota</taxon>
        <taxon>Alphaproteobacteria</taxon>
        <taxon>Hyphomicrobiales</taxon>
        <taxon>Phyllobacteriaceae</taxon>
        <taxon>Allomesorhizobium</taxon>
    </lineage>
</organism>
<dbReference type="PATRIC" id="fig|1107882.3.peg.2619"/>
<sequence>MLTKIAGGEIIDPVNGRFGKGDLWIRDEQIVEPPAGGDADRTIDASGCFVMAGAIDIHSHIGGGNVNTARLLLPEQHAAHMARPAATPLSNAGWSTFETGCLYAKMGFTTVVEPAMSPGAALHTHLELADIPIIDKATLAILGNDDFLLSMIRDSSSQQMIEDYVAWTVGSTRALGVKVINAGAAAAFKENVRTFALDDVVPTYGVSSRKIVKTLQAAVDRLGIPHPLHVHCNNLGAPGAADTAAATISASEGVPLHLAHLQFYSYGTEGKRKFSSAAARLAELINTTPQVTIDIGQVMFGQTVTISSDVMRQFSARGSASPKKTVIHDGDGNGGGIVPYRYRQDFYGTMQWAIGLELFLLIDDPWRVFFTTDHPNGAPFTAYPALFELLMSRDARDEMSAGGSNGAMALSTLSSIAREYTLEEIAVMTRAAPAKLLGLDDRGHLGPGALADISIYRKGKDIAKMFGAAAFVFKNGDLVVKDGEISHYRWGRALRLNPPPDKAMVRRLREYHERRYGLSLDWFTFPDSAVAREQPFGEVACRS</sequence>
<dbReference type="InterPro" id="IPR032466">
    <property type="entry name" value="Metal_Hydrolase"/>
</dbReference>
<protein>
    <submittedName>
        <fullName evidence="2">Formylmethanofuran dehydrogenase subunit A</fullName>
    </submittedName>
</protein>
<dbReference type="PIRSF" id="PIRSF006453">
    <property type="entry name" value="FwdA"/>
    <property type="match status" value="1"/>
</dbReference>
<dbReference type="AlphaFoldDB" id="H0HRA0"/>
<dbReference type="GO" id="GO:0016810">
    <property type="term" value="F:hydrolase activity, acting on carbon-nitrogen (but not peptide) bonds"/>
    <property type="evidence" value="ECO:0007669"/>
    <property type="project" value="InterPro"/>
</dbReference>
<proteinExistence type="predicted"/>
<reference evidence="2 3" key="1">
    <citation type="journal article" date="2012" name="J. Bacteriol.">
        <title>Draft Genome Sequence of Mesorhizobium alhagi CCNWXJ12-2T, a Novel Salt-Resistant Species Isolated from the Desert of Northwestern China.</title>
        <authorList>
            <person name="Zhou M."/>
            <person name="Chen W."/>
            <person name="Chen H."/>
            <person name="Wei G."/>
        </authorList>
    </citation>
    <scope>NUCLEOTIDE SEQUENCE [LARGE SCALE GENOMIC DNA]</scope>
    <source>
        <strain evidence="2 3">CCNWXJ12-2</strain>
    </source>
</reference>
<keyword evidence="3" id="KW-1185">Reference proteome</keyword>
<dbReference type="NCBIfam" id="TIGR03121">
    <property type="entry name" value="one_C_dehyd_A"/>
    <property type="match status" value="1"/>
</dbReference>